<dbReference type="PANTHER" id="PTHR12526">
    <property type="entry name" value="GLYCOSYLTRANSFERASE"/>
    <property type="match status" value="1"/>
</dbReference>
<dbReference type="SUPFAM" id="SSF53756">
    <property type="entry name" value="UDP-Glycosyltransferase/glycogen phosphorylase"/>
    <property type="match status" value="1"/>
</dbReference>
<dbReference type="GO" id="GO:0016757">
    <property type="term" value="F:glycosyltransferase activity"/>
    <property type="evidence" value="ECO:0007669"/>
    <property type="project" value="InterPro"/>
</dbReference>
<dbReference type="RefSeq" id="WP_015952156.1">
    <property type="nucleotide sequence ID" value="NC_011757.1"/>
</dbReference>
<dbReference type="Gene3D" id="3.40.50.2000">
    <property type="entry name" value="Glycogen Phosphorylase B"/>
    <property type="match status" value="2"/>
</dbReference>
<evidence type="ECO:0000259" key="1">
    <source>
        <dbReference type="Pfam" id="PF00534"/>
    </source>
</evidence>
<dbReference type="Pfam" id="PF09314">
    <property type="entry name" value="DUF1972"/>
    <property type="match status" value="1"/>
</dbReference>
<evidence type="ECO:0000259" key="2">
    <source>
        <dbReference type="Pfam" id="PF09314"/>
    </source>
</evidence>
<dbReference type="EMBL" id="CP001298">
    <property type="protein sequence ID" value="ACK85025.1"/>
    <property type="molecule type" value="Genomic_DNA"/>
</dbReference>
<proteinExistence type="predicted"/>
<dbReference type="KEGG" id="mch:Mchl_4249"/>
<name>B7L1A3_METC4</name>
<reference evidence="3 4" key="2">
    <citation type="journal article" date="2012" name="J. Bacteriol.">
        <title>Complete genome sequences of six strains of the genus Methylobacterium.</title>
        <authorList>
            <person name="Marx C.J."/>
            <person name="Bringel F."/>
            <person name="Chistoserdova L."/>
            <person name="Moulin L."/>
            <person name="Farhan Ul Haque M."/>
            <person name="Fleischman D.E."/>
            <person name="Gruffaz C."/>
            <person name="Jourand P."/>
            <person name="Knief C."/>
            <person name="Lee M.C."/>
            <person name="Muller E.E."/>
            <person name="Nadalig T."/>
            <person name="Peyraud R."/>
            <person name="Roselli S."/>
            <person name="Russ L."/>
            <person name="Goodwin L.A."/>
            <person name="Ivanova N."/>
            <person name="Kyrpides N."/>
            <person name="Lajus A."/>
            <person name="Land M.L."/>
            <person name="Medigue C."/>
            <person name="Mikhailova N."/>
            <person name="Nolan M."/>
            <person name="Woyke T."/>
            <person name="Stolyar S."/>
            <person name="Vorholt J.A."/>
            <person name="Vuilleumier S."/>
        </authorList>
    </citation>
    <scope>NUCLEOTIDE SEQUENCE [LARGE SCALE GENOMIC DNA]</scope>
    <source>
        <strain evidence="4">CM4 / NCIMB 13688</strain>
    </source>
</reference>
<evidence type="ECO:0000313" key="4">
    <source>
        <dbReference type="Proteomes" id="UP000002385"/>
    </source>
</evidence>
<sequence length="373" mass="41559">MTGENAKKLCILGTRGIPARHGGFETFAENLSIYLVKRGWTICVYCQGENGGPSLRNHRTVWNGVNLITIYPFTTGALSTIEFDIRSMLHCLGSKQKLLVLGYNTAFLLILAKIFRRFVAINMDGIEWKRPKWSKPAKAWLYMNERLGVHLGDRVVADHPAISKYLQSICRRSIDMIPYGAEEVVAADETILGRIGGEPHNYFLCIGRIEPENSILEIVKAYCLTARKEKLIILGDLSKASAAYRESVIRAANGKVLFPGAIYDKEVVWTLRKLALCYVHGHQVGGTNPSLVESLAAARPVLAHRNKFNVWTAGSRQFYFDSVESCAAAMTDISTNGEATSVAAAAALEQFRQHFTWEIVLRAYEDILYDAPL</sequence>
<evidence type="ECO:0000313" key="3">
    <source>
        <dbReference type="EMBL" id="ACK85025.1"/>
    </source>
</evidence>
<gene>
    <name evidence="3" type="ordered locus">Mchl_4249</name>
</gene>
<organism evidence="3 4">
    <name type="scientific">Methylorubrum extorquens (strain CM4 / NCIMB 13688)</name>
    <name type="common">Methylobacterium extorquens</name>
    <dbReference type="NCBI Taxonomy" id="440085"/>
    <lineage>
        <taxon>Bacteria</taxon>
        <taxon>Pseudomonadati</taxon>
        <taxon>Pseudomonadota</taxon>
        <taxon>Alphaproteobacteria</taxon>
        <taxon>Hyphomicrobiales</taxon>
        <taxon>Methylobacteriaceae</taxon>
        <taxon>Methylorubrum</taxon>
    </lineage>
</organism>
<dbReference type="Proteomes" id="UP000002385">
    <property type="component" value="Chromosome"/>
</dbReference>
<evidence type="ECO:0008006" key="5">
    <source>
        <dbReference type="Google" id="ProtNLM"/>
    </source>
</evidence>
<accession>B7L1A3</accession>
<dbReference type="HOGENOM" id="CLU_009583_3_0_5"/>
<feature type="domain" description="Glycosyl transferase family 1" evidence="1">
    <location>
        <begin position="200"/>
        <end position="337"/>
    </location>
</feature>
<dbReference type="InterPro" id="IPR001296">
    <property type="entry name" value="Glyco_trans_1"/>
</dbReference>
<dbReference type="CAZy" id="GT4">
    <property type="family name" value="Glycosyltransferase Family 4"/>
</dbReference>
<dbReference type="Pfam" id="PF00534">
    <property type="entry name" value="Glycos_transf_1"/>
    <property type="match status" value="1"/>
</dbReference>
<feature type="domain" description="DUF1972" evidence="2">
    <location>
        <begin position="7"/>
        <end position="182"/>
    </location>
</feature>
<dbReference type="InterPro" id="IPR015393">
    <property type="entry name" value="DUF1972"/>
</dbReference>
<reference evidence="4" key="1">
    <citation type="submission" date="2008-12" db="EMBL/GenBank/DDBJ databases">
        <title>Complete sequence of chromosome of Methylobacterium chloromethanicum CM4.</title>
        <authorList>
            <consortium name="US DOE Joint Genome Institute"/>
            <person name="Lucas S."/>
            <person name="Copeland A."/>
            <person name="Lapidus A."/>
            <person name="Glavina del Rio T."/>
            <person name="Dalin E."/>
            <person name="Tice H."/>
            <person name="Bruce D."/>
            <person name="Goodwin L."/>
            <person name="Pitluck S."/>
            <person name="Chertkov O."/>
            <person name="Brettin T."/>
            <person name="Detter J.C."/>
            <person name="Han C."/>
            <person name="Larimer F."/>
            <person name="Land M."/>
            <person name="Hauser L."/>
            <person name="Kyrpides N."/>
            <person name="Mikhailova N."/>
            <person name="Marx C."/>
            <person name="Richardson P."/>
        </authorList>
    </citation>
    <scope>NUCLEOTIDE SEQUENCE [LARGE SCALE GENOMIC DNA]</scope>
    <source>
        <strain evidence="4">CM4 / NCIMB 13688</strain>
    </source>
</reference>
<protein>
    <recommendedName>
        <fullName evidence="5">Glycosyl transferase</fullName>
    </recommendedName>
</protein>
<dbReference type="AlphaFoldDB" id="B7L1A3"/>